<accession>T1H6R4</accession>
<dbReference type="HOGENOM" id="CLU_2984991_0_0_1"/>
<dbReference type="AlphaFoldDB" id="T1H6R4"/>
<protein>
    <submittedName>
        <fullName evidence="1">Uncharacterized protein</fullName>
    </submittedName>
</protein>
<name>T1H6R4_MEGSC</name>
<keyword evidence="2" id="KW-1185">Reference proteome</keyword>
<organism evidence="1 2">
    <name type="scientific">Megaselia scalaris</name>
    <name type="common">Humpbacked fly</name>
    <name type="synonym">Phora scalaris</name>
    <dbReference type="NCBI Taxonomy" id="36166"/>
    <lineage>
        <taxon>Eukaryota</taxon>
        <taxon>Metazoa</taxon>
        <taxon>Ecdysozoa</taxon>
        <taxon>Arthropoda</taxon>
        <taxon>Hexapoda</taxon>
        <taxon>Insecta</taxon>
        <taxon>Pterygota</taxon>
        <taxon>Neoptera</taxon>
        <taxon>Endopterygota</taxon>
        <taxon>Diptera</taxon>
        <taxon>Brachycera</taxon>
        <taxon>Muscomorpha</taxon>
        <taxon>Platypezoidea</taxon>
        <taxon>Phoridae</taxon>
        <taxon>Megaseliini</taxon>
        <taxon>Megaselia</taxon>
    </lineage>
</organism>
<reference evidence="2" key="1">
    <citation type="submission" date="2013-02" db="EMBL/GenBank/DDBJ databases">
        <authorList>
            <person name="Hughes D."/>
        </authorList>
    </citation>
    <scope>NUCLEOTIDE SEQUENCE</scope>
    <source>
        <strain>Durham</strain>
        <strain evidence="2">NC isolate 2 -- Noor lab</strain>
    </source>
</reference>
<dbReference type="EnsemblMetazoa" id="MESCA012397-RA">
    <property type="protein sequence ID" value="MESCA012397-PA"/>
    <property type="gene ID" value="MESCA012397"/>
</dbReference>
<evidence type="ECO:0000313" key="2">
    <source>
        <dbReference type="Proteomes" id="UP000015102"/>
    </source>
</evidence>
<sequence length="58" mass="6648">TRLETLKCNNMLALDEILIFCGADNSSSFSWNNLIKADFSFNNLQKIDNSFEFAQNLK</sequence>
<proteinExistence type="predicted"/>
<evidence type="ECO:0000313" key="1">
    <source>
        <dbReference type="EnsemblMetazoa" id="MESCA012397-PA"/>
    </source>
</evidence>
<dbReference type="Proteomes" id="UP000015102">
    <property type="component" value="Unassembled WGS sequence"/>
</dbReference>
<reference evidence="1" key="2">
    <citation type="submission" date="2015-06" db="UniProtKB">
        <authorList>
            <consortium name="EnsemblMetazoa"/>
        </authorList>
    </citation>
    <scope>IDENTIFICATION</scope>
</reference>